<feature type="transmembrane region" description="Helical" evidence="8">
    <location>
        <begin position="104"/>
        <end position="124"/>
    </location>
</feature>
<feature type="transmembrane region" description="Helical" evidence="8">
    <location>
        <begin position="370"/>
        <end position="395"/>
    </location>
</feature>
<dbReference type="InterPro" id="IPR052175">
    <property type="entry name" value="ComplexI-like_HydComp"/>
</dbReference>
<feature type="transmembrane region" description="Helical" evidence="8">
    <location>
        <begin position="130"/>
        <end position="147"/>
    </location>
</feature>
<accession>A0A078LJT7</accession>
<evidence type="ECO:0000256" key="2">
    <source>
        <dbReference type="ARBA" id="ARBA00022475"/>
    </source>
</evidence>
<dbReference type="Pfam" id="PF00361">
    <property type="entry name" value="Proton_antipo_M"/>
    <property type="match status" value="1"/>
</dbReference>
<dbReference type="GO" id="GO:0005886">
    <property type="term" value="C:plasma membrane"/>
    <property type="evidence" value="ECO:0007669"/>
    <property type="project" value="UniProtKB-SubCell"/>
</dbReference>
<dbReference type="EMBL" id="LK931336">
    <property type="protein sequence ID" value="CDZ85572.1"/>
    <property type="molecule type" value="Genomic_DNA"/>
</dbReference>
<sequence length="608" mass="63666">MNAISLINSGVAWFAAAAVLAFLFSFHKALSGWVAGVGGAVGSLYTAAAGVSVLVNATAVSGVMPLIGHGLQITPLNAIWLITLGLCGLFVSLYNIDWHRHPQVLANGLLVNLLMAAAVCAVVASNLGTLVVMAEIMALCAVFLTGCSKEGKLWFALGRIGTLLLAVACWLVWQRYGTLELRLLDLRAQALPLGSDIWLLGVVGFGLLAGIIPLHGWVPQAHANASAPAAALFSTVVMKMGLLGILSLSLIGGNAPLWWGVLLLVLGMITAFVGGLYALMEHNIQRLLAYHTLENIGIILLGLGAGVTGIALNQPALIALGLTGGLYHLVNHSLFKSVLFLGAGSIWFRTGHRDIEKLGGIGKRMPVISVAMLIGLMAMAALPPLNGFAGEWVIYQSFFKLGNSGAFIGRLLGPLLAVGLAITGALAVMCMAKVYGVTFLGAPRTKEAENACCAPILMGVSVVALAICCVLGGVAAPWLLPLISAAVPLPLETANTTVSQPMIALLLIACPLLPFIIMAIFKGNRLPSRSRGAAWVCGYDHEQSMVITAHGFAMPVKEAFAPVLKLRKWLNPVSLVPGWQNAAAPVLFRRLALIELAVLVVIVVSRGA</sequence>
<feature type="transmembrane region" description="Helical" evidence="8">
    <location>
        <begin position="78"/>
        <end position="97"/>
    </location>
</feature>
<gene>
    <name evidence="10" type="ORF">BN1086_03788</name>
</gene>
<keyword evidence="5" id="KW-0560">Oxidoreductase</keyword>
<feature type="transmembrane region" description="Helical" evidence="8">
    <location>
        <begin position="456"/>
        <end position="480"/>
    </location>
</feature>
<feature type="transmembrane region" description="Helical" evidence="8">
    <location>
        <begin position="292"/>
        <end position="312"/>
    </location>
</feature>
<organism evidence="10">
    <name type="scientific">Citrobacter koseri</name>
    <name type="common">Citrobacter diversus</name>
    <dbReference type="NCBI Taxonomy" id="545"/>
    <lineage>
        <taxon>Bacteria</taxon>
        <taxon>Pseudomonadati</taxon>
        <taxon>Pseudomonadota</taxon>
        <taxon>Gammaproteobacteria</taxon>
        <taxon>Enterobacterales</taxon>
        <taxon>Enterobacteriaceae</taxon>
        <taxon>Citrobacter</taxon>
    </lineage>
</organism>
<feature type="transmembrane region" description="Helical" evidence="8">
    <location>
        <begin position="33"/>
        <end position="58"/>
    </location>
</feature>
<feature type="transmembrane region" description="Helical" evidence="8">
    <location>
        <begin position="415"/>
        <end position="435"/>
    </location>
</feature>
<feature type="transmembrane region" description="Helical" evidence="8">
    <location>
        <begin position="154"/>
        <end position="173"/>
    </location>
</feature>
<feature type="transmembrane region" description="Helical" evidence="8">
    <location>
        <begin position="257"/>
        <end position="280"/>
    </location>
</feature>
<feature type="transmembrane region" description="Helical" evidence="8">
    <location>
        <begin position="6"/>
        <end position="26"/>
    </location>
</feature>
<dbReference type="GO" id="GO:0016491">
    <property type="term" value="F:oxidoreductase activity"/>
    <property type="evidence" value="ECO:0007669"/>
    <property type="project" value="UniProtKB-KW"/>
</dbReference>
<evidence type="ECO:0000256" key="4">
    <source>
        <dbReference type="ARBA" id="ARBA00022989"/>
    </source>
</evidence>
<comment type="subcellular location">
    <subcellularLocation>
        <location evidence="1">Cell membrane</location>
        <topology evidence="1">Multi-pass membrane protein</topology>
    </subcellularLocation>
    <subcellularLocation>
        <location evidence="7">Membrane</location>
        <topology evidence="7">Multi-pass membrane protein</topology>
    </subcellularLocation>
</comment>
<proteinExistence type="predicted"/>
<keyword evidence="10" id="KW-0456">Lyase</keyword>
<feature type="transmembrane region" description="Helical" evidence="8">
    <location>
        <begin position="197"/>
        <end position="218"/>
    </location>
</feature>
<reference evidence="10" key="1">
    <citation type="submission" date="2014-06" db="EMBL/GenBank/DDBJ databases">
        <authorList>
            <person name="Urmite Genomes Urmite Genomes"/>
        </authorList>
    </citation>
    <scope>NUCLEOTIDE SEQUENCE</scope>
</reference>
<dbReference type="PATRIC" id="fig|545.12.peg.3793"/>
<evidence type="ECO:0000256" key="5">
    <source>
        <dbReference type="ARBA" id="ARBA00023002"/>
    </source>
</evidence>
<dbReference type="InterPro" id="IPR001750">
    <property type="entry name" value="ND/Mrp_TM"/>
</dbReference>
<dbReference type="PANTHER" id="PTHR42682">
    <property type="entry name" value="HYDROGENASE-4 COMPONENT F"/>
    <property type="match status" value="1"/>
</dbReference>
<keyword evidence="3 7" id="KW-0812">Transmembrane</keyword>
<feature type="domain" description="NADH:quinone oxidoreductase/Mrp antiporter transmembrane" evidence="9">
    <location>
        <begin position="124"/>
        <end position="401"/>
    </location>
</feature>
<dbReference type="GO" id="GO:0016829">
    <property type="term" value="F:lyase activity"/>
    <property type="evidence" value="ECO:0007669"/>
    <property type="project" value="UniProtKB-KW"/>
</dbReference>
<feature type="transmembrane region" description="Helical" evidence="8">
    <location>
        <begin position="332"/>
        <end position="349"/>
    </location>
</feature>
<protein>
    <submittedName>
        <fullName evidence="10">Formate hydrogenlyase subunit 3</fullName>
    </submittedName>
</protein>
<dbReference type="PANTHER" id="PTHR42682:SF3">
    <property type="entry name" value="FORMATE HYDROGENLYASE SUBUNIT 3-RELATED"/>
    <property type="match status" value="1"/>
</dbReference>
<evidence type="ECO:0000256" key="7">
    <source>
        <dbReference type="RuleBase" id="RU000320"/>
    </source>
</evidence>
<dbReference type="RefSeq" id="WP_200076156.1">
    <property type="nucleotide sequence ID" value="NZ_JADVIJ010000008.1"/>
</dbReference>
<evidence type="ECO:0000256" key="6">
    <source>
        <dbReference type="ARBA" id="ARBA00023136"/>
    </source>
</evidence>
<feature type="transmembrane region" description="Helical" evidence="8">
    <location>
        <begin position="230"/>
        <end position="251"/>
    </location>
</feature>
<keyword evidence="4 8" id="KW-1133">Transmembrane helix</keyword>
<name>A0A078LJT7_CITKO</name>
<evidence type="ECO:0000256" key="1">
    <source>
        <dbReference type="ARBA" id="ARBA00004651"/>
    </source>
</evidence>
<dbReference type="AlphaFoldDB" id="A0A078LJT7"/>
<evidence type="ECO:0000256" key="3">
    <source>
        <dbReference type="ARBA" id="ARBA00022692"/>
    </source>
</evidence>
<feature type="transmembrane region" description="Helical" evidence="8">
    <location>
        <begin position="500"/>
        <end position="521"/>
    </location>
</feature>
<evidence type="ECO:0000313" key="10">
    <source>
        <dbReference type="EMBL" id="CDZ85572.1"/>
    </source>
</evidence>
<keyword evidence="2" id="KW-1003">Cell membrane</keyword>
<keyword evidence="6 8" id="KW-0472">Membrane</keyword>
<evidence type="ECO:0000256" key="8">
    <source>
        <dbReference type="SAM" id="Phobius"/>
    </source>
</evidence>
<evidence type="ECO:0000259" key="9">
    <source>
        <dbReference type="Pfam" id="PF00361"/>
    </source>
</evidence>
<dbReference type="NCBIfam" id="NF005958">
    <property type="entry name" value="PRK08042.1"/>
    <property type="match status" value="1"/>
</dbReference>